<evidence type="ECO:0000313" key="3">
    <source>
        <dbReference type="EMBL" id="QSB16918.1"/>
    </source>
</evidence>
<feature type="region of interest" description="Disordered" evidence="1">
    <location>
        <begin position="1"/>
        <end position="20"/>
    </location>
</feature>
<reference evidence="3" key="1">
    <citation type="submission" date="2021-02" db="EMBL/GenBank/DDBJ databases">
        <title>Natrosporangium hydrolyticum gen. nov., sp. nov, a haloalkaliphilic actinobacterium from a soda solonchak soil.</title>
        <authorList>
            <person name="Sorokin D.Y."/>
            <person name="Khijniak T.V."/>
            <person name="Zakharycheva A.P."/>
            <person name="Boueva O.V."/>
            <person name="Ariskina E.V."/>
            <person name="Hahnke R.L."/>
            <person name="Bunk B."/>
            <person name="Sproer C."/>
            <person name="Schumann P."/>
            <person name="Evtushenko L.I."/>
            <person name="Kublanov I.V."/>
        </authorList>
    </citation>
    <scope>NUCLEOTIDE SEQUENCE</scope>
    <source>
        <strain evidence="3">DSM 106523</strain>
    </source>
</reference>
<keyword evidence="4" id="KW-1185">Reference proteome</keyword>
<dbReference type="KEGG" id="nhy:JQS43_11935"/>
<dbReference type="Proteomes" id="UP000662857">
    <property type="component" value="Chromosome"/>
</dbReference>
<name>A0A895YSC7_9ACTN</name>
<keyword evidence="2" id="KW-0812">Transmembrane</keyword>
<dbReference type="EMBL" id="CP070499">
    <property type="protein sequence ID" value="QSB16918.1"/>
    <property type="molecule type" value="Genomic_DNA"/>
</dbReference>
<organism evidence="3 4">
    <name type="scientific">Natronosporangium hydrolyticum</name>
    <dbReference type="NCBI Taxonomy" id="2811111"/>
    <lineage>
        <taxon>Bacteria</taxon>
        <taxon>Bacillati</taxon>
        <taxon>Actinomycetota</taxon>
        <taxon>Actinomycetes</taxon>
        <taxon>Micromonosporales</taxon>
        <taxon>Micromonosporaceae</taxon>
        <taxon>Natronosporangium</taxon>
    </lineage>
</organism>
<evidence type="ECO:0000256" key="1">
    <source>
        <dbReference type="SAM" id="MobiDB-lite"/>
    </source>
</evidence>
<accession>A0A895YSC7</accession>
<feature type="transmembrane region" description="Helical" evidence="2">
    <location>
        <begin position="58"/>
        <end position="82"/>
    </location>
</feature>
<dbReference type="InterPro" id="IPR009937">
    <property type="entry name" value="Phage_holin_3_6"/>
</dbReference>
<proteinExistence type="predicted"/>
<keyword evidence="2" id="KW-1133">Transmembrane helix</keyword>
<protein>
    <submittedName>
        <fullName evidence="3">Phage holin family protein</fullName>
    </submittedName>
</protein>
<feature type="transmembrane region" description="Helical" evidence="2">
    <location>
        <begin position="88"/>
        <end position="108"/>
    </location>
</feature>
<feature type="compositionally biased region" description="Gly residues" evidence="1">
    <location>
        <begin position="1"/>
        <end position="11"/>
    </location>
</feature>
<dbReference type="Pfam" id="PF07332">
    <property type="entry name" value="Phage_holin_3_6"/>
    <property type="match status" value="1"/>
</dbReference>
<sequence length="165" mass="17145">MTHTVNGGGPGRPVTEQSTGELVQHASEQFARLIREELALARAEFAEKGRRAGRGAGLLGGGGFLALYGLGALVLAAILGLAVVMPGWLAALIIGVAILIIAGLFALIGREQVRSASPPMPSGSAESLRADLDTVTKAVRERGATAGTIPTERELRRPTDEEARL</sequence>
<dbReference type="AlphaFoldDB" id="A0A895YSC7"/>
<evidence type="ECO:0000256" key="2">
    <source>
        <dbReference type="SAM" id="Phobius"/>
    </source>
</evidence>
<dbReference type="RefSeq" id="WP_239679164.1">
    <property type="nucleotide sequence ID" value="NZ_CP070499.1"/>
</dbReference>
<evidence type="ECO:0000313" key="4">
    <source>
        <dbReference type="Proteomes" id="UP000662857"/>
    </source>
</evidence>
<feature type="region of interest" description="Disordered" evidence="1">
    <location>
        <begin position="140"/>
        <end position="165"/>
    </location>
</feature>
<gene>
    <name evidence="3" type="ORF">JQS43_11935</name>
</gene>
<keyword evidence="2" id="KW-0472">Membrane</keyword>
<feature type="compositionally biased region" description="Basic and acidic residues" evidence="1">
    <location>
        <begin position="151"/>
        <end position="165"/>
    </location>
</feature>